<dbReference type="EMBL" id="UZAL01032037">
    <property type="protein sequence ID" value="VDP59888.1"/>
    <property type="molecule type" value="Genomic_DNA"/>
</dbReference>
<reference evidence="2 3" key="1">
    <citation type="submission" date="2018-11" db="EMBL/GenBank/DDBJ databases">
        <authorList>
            <consortium name="Pathogen Informatics"/>
        </authorList>
    </citation>
    <scope>NUCLEOTIDE SEQUENCE [LARGE SCALE GENOMIC DNA]</scope>
    <source>
        <strain>Denwood</strain>
        <strain evidence="3">Zambia</strain>
    </source>
</reference>
<dbReference type="Pfam" id="PF17216">
    <property type="entry name" value="Rrp44_CSD1"/>
    <property type="match status" value="1"/>
</dbReference>
<dbReference type="Gene3D" id="2.40.50.690">
    <property type="match status" value="1"/>
</dbReference>
<dbReference type="InterPro" id="IPR033771">
    <property type="entry name" value="Rrp44_CSD1"/>
</dbReference>
<sequence length="311" mass="35061">MNWVAANWYIHHLKGHVSLVFVTDNESRVHTYSSEINTTSCKLTVLDLPGFLQMYYPTLTTAKLLFDSLDVSLRSIQSKDHNLPELSKSENPSESLDSYIMPSGQFGLSFHIIIKIENMISQDKQGQIIQLRSRRDSFLFMLGSKLYGCSSTNVGRSPLRVKSCVIGIFRQFYCSFRERASYLELPFLSISIFFFPAPSIGHVYPEYLPESALAAGLRSGQFLKGILHVSRFRPTTEATVALTDASAVKHQPELKEALAARSEIMIHGLQHRNRAVDGDVVVVRLLPRVHWKTVSSDISAQENCELICILH</sequence>
<evidence type="ECO:0000313" key="2">
    <source>
        <dbReference type="EMBL" id="VDP59888.1"/>
    </source>
</evidence>
<keyword evidence="3" id="KW-1185">Reference proteome</keyword>
<dbReference type="InterPro" id="IPR012340">
    <property type="entry name" value="NA-bd_OB-fold"/>
</dbReference>
<dbReference type="GO" id="GO:0000175">
    <property type="term" value="F:3'-5'-RNA exonuclease activity"/>
    <property type="evidence" value="ECO:0007669"/>
    <property type="project" value="TreeGrafter"/>
</dbReference>
<feature type="domain" description="CSD1" evidence="1">
    <location>
        <begin position="204"/>
        <end position="301"/>
    </location>
</feature>
<dbReference type="GO" id="GO:0006402">
    <property type="term" value="P:mRNA catabolic process"/>
    <property type="evidence" value="ECO:0007669"/>
    <property type="project" value="TreeGrafter"/>
</dbReference>
<dbReference type="STRING" id="31246.A0A183PCD7"/>
<accession>A0A183PCD7</accession>
<organism evidence="2 3">
    <name type="scientific">Schistosoma mattheei</name>
    <dbReference type="NCBI Taxonomy" id="31246"/>
    <lineage>
        <taxon>Eukaryota</taxon>
        <taxon>Metazoa</taxon>
        <taxon>Spiralia</taxon>
        <taxon>Lophotrochozoa</taxon>
        <taxon>Platyhelminthes</taxon>
        <taxon>Trematoda</taxon>
        <taxon>Digenea</taxon>
        <taxon>Strigeidida</taxon>
        <taxon>Schistosomatoidea</taxon>
        <taxon>Schistosomatidae</taxon>
        <taxon>Schistosoma</taxon>
    </lineage>
</organism>
<proteinExistence type="predicted"/>
<evidence type="ECO:0000313" key="3">
    <source>
        <dbReference type="Proteomes" id="UP000269396"/>
    </source>
</evidence>
<dbReference type="Proteomes" id="UP000269396">
    <property type="component" value="Unassembled WGS sequence"/>
</dbReference>
<dbReference type="InterPro" id="IPR050180">
    <property type="entry name" value="RNR_Ribonuclease"/>
</dbReference>
<gene>
    <name evidence="2" type="ORF">SMTD_LOCUS12023</name>
</gene>
<dbReference type="SUPFAM" id="SSF50249">
    <property type="entry name" value="Nucleic acid-binding proteins"/>
    <property type="match status" value="1"/>
</dbReference>
<dbReference type="PANTHER" id="PTHR23355:SF30">
    <property type="entry name" value="DIS3-LIKE EXONUCLEASE 1"/>
    <property type="match status" value="1"/>
</dbReference>
<evidence type="ECO:0000259" key="1">
    <source>
        <dbReference type="Pfam" id="PF17216"/>
    </source>
</evidence>
<name>A0A183PCD7_9TREM</name>
<protein>
    <recommendedName>
        <fullName evidence="1">CSD1 domain-containing protein</fullName>
    </recommendedName>
</protein>
<dbReference type="PANTHER" id="PTHR23355">
    <property type="entry name" value="RIBONUCLEASE"/>
    <property type="match status" value="1"/>
</dbReference>
<dbReference type="AlphaFoldDB" id="A0A183PCD7"/>